<dbReference type="Proteomes" id="UP000199514">
    <property type="component" value="Unassembled WGS sequence"/>
</dbReference>
<dbReference type="EMBL" id="FOLE01000002">
    <property type="protein sequence ID" value="SFC02167.1"/>
    <property type="molecule type" value="Genomic_DNA"/>
</dbReference>
<dbReference type="OrthoDB" id="1036397at2"/>
<accession>A0A1I1FRW6</accession>
<dbReference type="AlphaFoldDB" id="A0A1I1FRW6"/>
<protein>
    <recommendedName>
        <fullName evidence="3">HMA domain-containing protein</fullName>
    </recommendedName>
</protein>
<evidence type="ECO:0000313" key="2">
    <source>
        <dbReference type="Proteomes" id="UP000199514"/>
    </source>
</evidence>
<sequence>MNINGLSSVPDVLVFRTNIDCANEAAAICSFLRKSFFVQKCNIALDDTDRVLRVEAGGAVDAPTIIQYLQGKGFFCEELPD</sequence>
<dbReference type="RefSeq" id="WP_091508748.1">
    <property type="nucleotide sequence ID" value="NZ_FOLE01000002.1"/>
</dbReference>
<name>A0A1I1FRW6_9BACT</name>
<reference evidence="1 2" key="1">
    <citation type="submission" date="2016-10" db="EMBL/GenBank/DDBJ databases">
        <authorList>
            <person name="de Groot N.N."/>
        </authorList>
    </citation>
    <scope>NUCLEOTIDE SEQUENCE [LARGE SCALE GENOMIC DNA]</scope>
    <source>
        <strain evidence="1 2">DSM 6793</strain>
    </source>
</reference>
<evidence type="ECO:0000313" key="1">
    <source>
        <dbReference type="EMBL" id="SFC02167.1"/>
    </source>
</evidence>
<dbReference type="STRING" id="927664.SAMN05421780_102300"/>
<keyword evidence="2" id="KW-1185">Reference proteome</keyword>
<evidence type="ECO:0008006" key="3">
    <source>
        <dbReference type="Google" id="ProtNLM"/>
    </source>
</evidence>
<gene>
    <name evidence="1" type="ORF">SAMN05421780_102300</name>
</gene>
<proteinExistence type="predicted"/>
<organism evidence="1 2">
    <name type="scientific">Flexibacter flexilis DSM 6793</name>
    <dbReference type="NCBI Taxonomy" id="927664"/>
    <lineage>
        <taxon>Bacteria</taxon>
        <taxon>Pseudomonadati</taxon>
        <taxon>Bacteroidota</taxon>
        <taxon>Cytophagia</taxon>
        <taxon>Cytophagales</taxon>
        <taxon>Flexibacteraceae</taxon>
        <taxon>Flexibacter</taxon>
    </lineage>
</organism>